<dbReference type="GO" id="GO:0004721">
    <property type="term" value="F:phosphoprotein phosphatase activity"/>
    <property type="evidence" value="ECO:0007669"/>
    <property type="project" value="TreeGrafter"/>
</dbReference>
<evidence type="ECO:0000256" key="8">
    <source>
        <dbReference type="ARBA" id="ARBA00022989"/>
    </source>
</evidence>
<evidence type="ECO:0000256" key="4">
    <source>
        <dbReference type="ARBA" id="ARBA00022475"/>
    </source>
</evidence>
<evidence type="ECO:0000256" key="9">
    <source>
        <dbReference type="ARBA" id="ARBA00023012"/>
    </source>
</evidence>
<evidence type="ECO:0000313" key="13">
    <source>
        <dbReference type="EMBL" id="MCZ3666873.1"/>
    </source>
</evidence>
<dbReference type="InterPro" id="IPR036890">
    <property type="entry name" value="HATPase_C_sf"/>
</dbReference>
<comment type="catalytic activity">
    <reaction evidence="1">
        <text>ATP + protein L-histidine = ADP + protein N-phospho-L-histidine.</text>
        <dbReference type="EC" id="2.7.13.3"/>
    </reaction>
</comment>
<dbReference type="PRINTS" id="PR00344">
    <property type="entry name" value="BCTRLSENSOR"/>
</dbReference>
<evidence type="ECO:0000313" key="16">
    <source>
        <dbReference type="Proteomes" id="UP001527392"/>
    </source>
</evidence>
<dbReference type="Gene3D" id="3.30.565.10">
    <property type="entry name" value="Histidine kinase-like ATPase, C-terminal domain"/>
    <property type="match status" value="1"/>
</dbReference>
<evidence type="ECO:0000256" key="3">
    <source>
        <dbReference type="ARBA" id="ARBA00012438"/>
    </source>
</evidence>
<dbReference type="AlphaFoldDB" id="A0AAW5WR08"/>
<gene>
    <name evidence="14" type="ORF">L2504_01695</name>
    <name evidence="13" type="ORF">L2724_01060</name>
</gene>
<keyword evidence="10 11" id="KW-0472">Membrane</keyword>
<evidence type="ECO:0000256" key="7">
    <source>
        <dbReference type="ARBA" id="ARBA00022777"/>
    </source>
</evidence>
<dbReference type="GeneID" id="75083116"/>
<dbReference type="InterPro" id="IPR005467">
    <property type="entry name" value="His_kinase_dom"/>
</dbReference>
<evidence type="ECO:0000259" key="12">
    <source>
        <dbReference type="PROSITE" id="PS50109"/>
    </source>
</evidence>
<feature type="transmembrane region" description="Helical" evidence="11">
    <location>
        <begin position="14"/>
        <end position="35"/>
    </location>
</feature>
<sequence length="328" mass="37719">MQNKKFWFYQLKSFLPLTIGYLFLLGIIKLLTILYYIPKSFFWDVIRFSLPFLVIWFFINSYQSAKRLKAIIKEQGIPASTPIEAQLLHTNKLQRRKSDHLIRSLRNHQQEQLDHVELYSHEIKNSLTSLQAAAENNDMVPSKVIRQAVQQANYHLEMLLNDERLAMSSNDFNFEWVNLEALIMTILKQNSSIFISRQLVPKLQHLNGISVLTDKKWLRFCINQLLANAVKYSPNGATIFFNWVDNSLQIIDQGTGIPSSDLPRIYDNGFSGKNGHQTTKSTGMGLYLVKKITAQLNFDLTITSKTGQGTCATLHFPGNNVRHKTIKK</sequence>
<comment type="subcellular location">
    <subcellularLocation>
        <location evidence="2">Cell membrane</location>
        <topology evidence="2">Multi-pass membrane protein</topology>
    </subcellularLocation>
</comment>
<dbReference type="PROSITE" id="PS50109">
    <property type="entry name" value="HIS_KIN"/>
    <property type="match status" value="1"/>
</dbReference>
<evidence type="ECO:0000256" key="6">
    <source>
        <dbReference type="ARBA" id="ARBA00022692"/>
    </source>
</evidence>
<dbReference type="Proteomes" id="UP001212401">
    <property type="component" value="Unassembled WGS sequence"/>
</dbReference>
<feature type="domain" description="Histidine kinase" evidence="12">
    <location>
        <begin position="118"/>
        <end position="320"/>
    </location>
</feature>
<dbReference type="GO" id="GO:0016036">
    <property type="term" value="P:cellular response to phosphate starvation"/>
    <property type="evidence" value="ECO:0007669"/>
    <property type="project" value="TreeGrafter"/>
</dbReference>
<proteinExistence type="predicted"/>
<keyword evidence="7 13" id="KW-0418">Kinase</keyword>
<keyword evidence="5" id="KW-0808">Transferase</keyword>
<feature type="transmembrane region" description="Helical" evidence="11">
    <location>
        <begin position="41"/>
        <end position="59"/>
    </location>
</feature>
<protein>
    <recommendedName>
        <fullName evidence="3">histidine kinase</fullName>
        <ecNumber evidence="3">2.7.13.3</ecNumber>
    </recommendedName>
</protein>
<evidence type="ECO:0000256" key="2">
    <source>
        <dbReference type="ARBA" id="ARBA00004651"/>
    </source>
</evidence>
<evidence type="ECO:0000313" key="14">
    <source>
        <dbReference type="EMBL" id="MCZ3780861.1"/>
    </source>
</evidence>
<name>A0AAW5WR08_9LACO</name>
<dbReference type="SUPFAM" id="SSF55874">
    <property type="entry name" value="ATPase domain of HSP90 chaperone/DNA topoisomerase II/histidine kinase"/>
    <property type="match status" value="1"/>
</dbReference>
<evidence type="ECO:0000256" key="11">
    <source>
        <dbReference type="SAM" id="Phobius"/>
    </source>
</evidence>
<dbReference type="RefSeq" id="WP_003716421.1">
    <property type="nucleotide sequence ID" value="NZ_CAJFIS010000004.1"/>
</dbReference>
<dbReference type="EC" id="2.7.13.3" evidence="3"/>
<dbReference type="EMBL" id="JAKHPH010000002">
    <property type="protein sequence ID" value="MCZ3666873.1"/>
    <property type="molecule type" value="Genomic_DNA"/>
</dbReference>
<dbReference type="EMBL" id="JAKHMS010000002">
    <property type="protein sequence ID" value="MCZ3780861.1"/>
    <property type="molecule type" value="Genomic_DNA"/>
</dbReference>
<comment type="caution">
    <text evidence="13">The sequence shown here is derived from an EMBL/GenBank/DDBJ whole genome shotgun (WGS) entry which is preliminary data.</text>
</comment>
<dbReference type="SMART" id="SM00387">
    <property type="entry name" value="HATPase_c"/>
    <property type="match status" value="1"/>
</dbReference>
<keyword evidence="8 11" id="KW-1133">Transmembrane helix</keyword>
<reference evidence="13 16" key="1">
    <citation type="submission" date="2022-01" db="EMBL/GenBank/DDBJ databases">
        <title>VMRC isolate genome collection.</title>
        <authorList>
            <person name="France M."/>
            <person name="Rutt L."/>
            <person name="Humphrys M."/>
            <person name="Ravel J."/>
        </authorList>
    </citation>
    <scope>NUCLEOTIDE SEQUENCE</scope>
    <source>
        <strain evidence="14 16">C0030B4</strain>
        <strain evidence="13">C0048A1</strain>
    </source>
</reference>
<keyword evidence="4" id="KW-1003">Cell membrane</keyword>
<evidence type="ECO:0000256" key="10">
    <source>
        <dbReference type="ARBA" id="ARBA00023136"/>
    </source>
</evidence>
<organism evidence="13 15">
    <name type="scientific">Limosilactobacillus vaginalis</name>
    <dbReference type="NCBI Taxonomy" id="1633"/>
    <lineage>
        <taxon>Bacteria</taxon>
        <taxon>Bacillati</taxon>
        <taxon>Bacillota</taxon>
        <taxon>Bacilli</taxon>
        <taxon>Lactobacillales</taxon>
        <taxon>Lactobacillaceae</taxon>
        <taxon>Limosilactobacillus</taxon>
    </lineage>
</organism>
<dbReference type="Proteomes" id="UP001527392">
    <property type="component" value="Unassembled WGS sequence"/>
</dbReference>
<dbReference type="Pfam" id="PF02518">
    <property type="entry name" value="HATPase_c"/>
    <property type="match status" value="1"/>
</dbReference>
<dbReference type="PANTHER" id="PTHR45453:SF2">
    <property type="entry name" value="HISTIDINE KINASE"/>
    <property type="match status" value="1"/>
</dbReference>
<dbReference type="InterPro" id="IPR003594">
    <property type="entry name" value="HATPase_dom"/>
</dbReference>
<dbReference type="GO" id="GO:0005886">
    <property type="term" value="C:plasma membrane"/>
    <property type="evidence" value="ECO:0007669"/>
    <property type="project" value="UniProtKB-SubCell"/>
</dbReference>
<evidence type="ECO:0000313" key="15">
    <source>
        <dbReference type="Proteomes" id="UP001212401"/>
    </source>
</evidence>
<dbReference type="GO" id="GO:0000155">
    <property type="term" value="F:phosphorelay sensor kinase activity"/>
    <property type="evidence" value="ECO:0007669"/>
    <property type="project" value="TreeGrafter"/>
</dbReference>
<keyword evidence="6 11" id="KW-0812">Transmembrane</keyword>
<dbReference type="PANTHER" id="PTHR45453">
    <property type="entry name" value="PHOSPHATE REGULON SENSOR PROTEIN PHOR"/>
    <property type="match status" value="1"/>
</dbReference>
<evidence type="ECO:0000256" key="1">
    <source>
        <dbReference type="ARBA" id="ARBA00000085"/>
    </source>
</evidence>
<accession>A0AAW5WR08</accession>
<keyword evidence="9" id="KW-0902">Two-component regulatory system</keyword>
<evidence type="ECO:0000256" key="5">
    <source>
        <dbReference type="ARBA" id="ARBA00022679"/>
    </source>
</evidence>
<dbReference type="InterPro" id="IPR050351">
    <property type="entry name" value="BphY/WalK/GraS-like"/>
</dbReference>
<keyword evidence="16" id="KW-1185">Reference proteome</keyword>
<dbReference type="InterPro" id="IPR004358">
    <property type="entry name" value="Sig_transdc_His_kin-like_C"/>
</dbReference>